<reference evidence="3 4" key="1">
    <citation type="submission" date="2016-11" db="EMBL/GenBank/DDBJ databases">
        <authorList>
            <person name="Jaros S."/>
            <person name="Januszkiewicz K."/>
            <person name="Wedrychowicz H."/>
        </authorList>
    </citation>
    <scope>NUCLEOTIDE SEQUENCE [LARGE SCALE GENOMIC DNA]</scope>
    <source>
        <strain evidence="3 4">DSM 44523</strain>
    </source>
</reference>
<dbReference type="OrthoDB" id="9804774at2"/>
<dbReference type="PANTHER" id="PTHR43639">
    <property type="entry name" value="OXIDOREDUCTASE, SHORT-CHAIN DEHYDROGENASE/REDUCTASE FAMILY (AFU_ORTHOLOGUE AFUA_5G02870)"/>
    <property type="match status" value="1"/>
</dbReference>
<evidence type="ECO:0000313" key="4">
    <source>
        <dbReference type="Proteomes" id="UP000184501"/>
    </source>
</evidence>
<dbReference type="RefSeq" id="WP_143174426.1">
    <property type="nucleotide sequence ID" value="NZ_FQVN01000012.1"/>
</dbReference>
<dbReference type="STRING" id="2017.SAMN05444320_112106"/>
<dbReference type="PRINTS" id="PR00081">
    <property type="entry name" value="GDHRDH"/>
</dbReference>
<accession>A0A1M5LZB9</accession>
<dbReference type="CDD" id="cd05233">
    <property type="entry name" value="SDR_c"/>
    <property type="match status" value="1"/>
</dbReference>
<evidence type="ECO:0000313" key="3">
    <source>
        <dbReference type="EMBL" id="SHG70029.1"/>
    </source>
</evidence>
<dbReference type="SUPFAM" id="SSF51735">
    <property type="entry name" value="NAD(P)-binding Rossmann-fold domains"/>
    <property type="match status" value="1"/>
</dbReference>
<dbReference type="Gene3D" id="3.40.50.720">
    <property type="entry name" value="NAD(P)-binding Rossmann-like Domain"/>
    <property type="match status" value="1"/>
</dbReference>
<proteinExistence type="inferred from homology"/>
<dbReference type="Pfam" id="PF13561">
    <property type="entry name" value="adh_short_C2"/>
    <property type="match status" value="1"/>
</dbReference>
<dbReference type="Proteomes" id="UP000184501">
    <property type="component" value="Unassembled WGS sequence"/>
</dbReference>
<dbReference type="FunFam" id="3.40.50.720:FF:000084">
    <property type="entry name" value="Short-chain dehydrogenase reductase"/>
    <property type="match status" value="1"/>
</dbReference>
<dbReference type="PANTHER" id="PTHR43639:SF1">
    <property type="entry name" value="SHORT-CHAIN DEHYDROGENASE_REDUCTASE FAMILY PROTEIN"/>
    <property type="match status" value="1"/>
</dbReference>
<keyword evidence="4" id="KW-1185">Reference proteome</keyword>
<dbReference type="PRINTS" id="PR00080">
    <property type="entry name" value="SDRFAMILY"/>
</dbReference>
<sequence length="261" mass="27109">MVAAPVTGLPDLTGTVALVTGAGGNIGAGIARRFAAAGATVVAHYWSSADRARAVATDIRAEGGQATWEQADLRDPVEADRLLAAVVAAFGRVDVLVNNAGVQPVEPLPDMDFDQWREVIGANAHSAFLATRAAARHMIEQGDGGAVVSIASIEATRPAVGHAHYSAAKAAVRMHARAAAVEYGPHGIRVNTVSPGLVVREGIERDWPEGVERWHRAAPLTRMGTPEDVGNACVFLASPLASWITGHDLVVDGGVSAGPTW</sequence>
<evidence type="ECO:0000256" key="2">
    <source>
        <dbReference type="ARBA" id="ARBA00023002"/>
    </source>
</evidence>
<keyword evidence="2" id="KW-0560">Oxidoreductase</keyword>
<name>A0A1M5LZB9_STRHI</name>
<dbReference type="InterPro" id="IPR002347">
    <property type="entry name" value="SDR_fam"/>
</dbReference>
<comment type="similarity">
    <text evidence="1">Belongs to the short-chain dehydrogenases/reductases (SDR) family.</text>
</comment>
<dbReference type="NCBIfam" id="NF005559">
    <property type="entry name" value="PRK07231.1"/>
    <property type="match status" value="1"/>
</dbReference>
<gene>
    <name evidence="3" type="ORF">SAMN05444320_112106</name>
</gene>
<protein>
    <submittedName>
        <fullName evidence="3">3-oxoacyl-[acyl-carrier protein] reductase</fullName>
    </submittedName>
</protein>
<dbReference type="GO" id="GO:0016491">
    <property type="term" value="F:oxidoreductase activity"/>
    <property type="evidence" value="ECO:0007669"/>
    <property type="project" value="UniProtKB-KW"/>
</dbReference>
<dbReference type="EMBL" id="FQVN01000012">
    <property type="protein sequence ID" value="SHG70029.1"/>
    <property type="molecule type" value="Genomic_DNA"/>
</dbReference>
<organism evidence="3 4">
    <name type="scientific">Streptoalloteichus hindustanus</name>
    <dbReference type="NCBI Taxonomy" id="2017"/>
    <lineage>
        <taxon>Bacteria</taxon>
        <taxon>Bacillati</taxon>
        <taxon>Actinomycetota</taxon>
        <taxon>Actinomycetes</taxon>
        <taxon>Pseudonocardiales</taxon>
        <taxon>Pseudonocardiaceae</taxon>
        <taxon>Streptoalloteichus</taxon>
    </lineage>
</organism>
<dbReference type="AlphaFoldDB" id="A0A1M5LZB9"/>
<dbReference type="InterPro" id="IPR036291">
    <property type="entry name" value="NAD(P)-bd_dom_sf"/>
</dbReference>
<evidence type="ECO:0000256" key="1">
    <source>
        <dbReference type="ARBA" id="ARBA00006484"/>
    </source>
</evidence>